<feature type="non-terminal residue" evidence="1">
    <location>
        <position position="70"/>
    </location>
</feature>
<protein>
    <submittedName>
        <fullName evidence="1">Uncharacterized protein</fullName>
    </submittedName>
</protein>
<organism evidence="1 2">
    <name type="scientific">Stylosanthes scabra</name>
    <dbReference type="NCBI Taxonomy" id="79078"/>
    <lineage>
        <taxon>Eukaryota</taxon>
        <taxon>Viridiplantae</taxon>
        <taxon>Streptophyta</taxon>
        <taxon>Embryophyta</taxon>
        <taxon>Tracheophyta</taxon>
        <taxon>Spermatophyta</taxon>
        <taxon>Magnoliopsida</taxon>
        <taxon>eudicotyledons</taxon>
        <taxon>Gunneridae</taxon>
        <taxon>Pentapetalae</taxon>
        <taxon>rosids</taxon>
        <taxon>fabids</taxon>
        <taxon>Fabales</taxon>
        <taxon>Fabaceae</taxon>
        <taxon>Papilionoideae</taxon>
        <taxon>50 kb inversion clade</taxon>
        <taxon>dalbergioids sensu lato</taxon>
        <taxon>Dalbergieae</taxon>
        <taxon>Pterocarpus clade</taxon>
        <taxon>Stylosanthes</taxon>
    </lineage>
</organism>
<comment type="caution">
    <text evidence="1">The sequence shown here is derived from an EMBL/GenBank/DDBJ whole genome shotgun (WGS) entry which is preliminary data.</text>
</comment>
<accession>A0ABU6TZF0</accession>
<dbReference type="EMBL" id="JASCZI010094928">
    <property type="protein sequence ID" value="MED6153914.1"/>
    <property type="molecule type" value="Genomic_DNA"/>
</dbReference>
<dbReference type="Proteomes" id="UP001341840">
    <property type="component" value="Unassembled WGS sequence"/>
</dbReference>
<evidence type="ECO:0000313" key="2">
    <source>
        <dbReference type="Proteomes" id="UP001341840"/>
    </source>
</evidence>
<proteinExistence type="predicted"/>
<reference evidence="1 2" key="1">
    <citation type="journal article" date="2023" name="Plants (Basel)">
        <title>Bridging the Gap: Combining Genomics and Transcriptomics Approaches to Understand Stylosanthes scabra, an Orphan Legume from the Brazilian Caatinga.</title>
        <authorList>
            <person name="Ferreira-Neto J.R.C."/>
            <person name="da Silva M.D."/>
            <person name="Binneck E."/>
            <person name="de Melo N.F."/>
            <person name="da Silva R.H."/>
            <person name="de Melo A.L.T.M."/>
            <person name="Pandolfi V."/>
            <person name="Bustamante F.O."/>
            <person name="Brasileiro-Vidal A.C."/>
            <person name="Benko-Iseppon A.M."/>
        </authorList>
    </citation>
    <scope>NUCLEOTIDE SEQUENCE [LARGE SCALE GENOMIC DNA]</scope>
    <source>
        <tissue evidence="1">Leaves</tissue>
    </source>
</reference>
<evidence type="ECO:0000313" key="1">
    <source>
        <dbReference type="EMBL" id="MED6153914.1"/>
    </source>
</evidence>
<keyword evidence="2" id="KW-1185">Reference proteome</keyword>
<name>A0ABU6TZF0_9FABA</name>
<gene>
    <name evidence="1" type="ORF">PIB30_106733</name>
</gene>
<sequence>MSVHEQASRFGPALRFWGEVGPNQLHLGLRDLTPIQLWFTWVNRFNGLTNPWCTSSTGQLVLTSQLRSAI</sequence>